<comment type="caution">
    <text evidence="2">The sequence shown here is derived from an EMBL/GenBank/DDBJ whole genome shotgun (WGS) entry which is preliminary data.</text>
</comment>
<dbReference type="GO" id="GO:0003964">
    <property type="term" value="F:RNA-directed DNA polymerase activity"/>
    <property type="evidence" value="ECO:0007669"/>
    <property type="project" value="UniProtKB-KW"/>
</dbReference>
<dbReference type="InterPro" id="IPR000477">
    <property type="entry name" value="RT_dom"/>
</dbReference>
<accession>A0A5C4RKS8</accession>
<dbReference type="NCBIfam" id="NF041748">
    <property type="entry name" value="Drt3b"/>
    <property type="match status" value="1"/>
</dbReference>
<feature type="domain" description="Reverse transcriptase" evidence="1">
    <location>
        <begin position="78"/>
        <end position="378"/>
    </location>
</feature>
<dbReference type="EMBL" id="SBIJ01000006">
    <property type="protein sequence ID" value="TNH44404.1"/>
    <property type="molecule type" value="Genomic_DNA"/>
</dbReference>
<dbReference type="Proteomes" id="UP000307592">
    <property type="component" value="Unassembled WGS sequence"/>
</dbReference>
<reference evidence="2 3" key="1">
    <citation type="submission" date="2019-01" db="EMBL/GenBank/DDBJ databases">
        <title>Draft genome assembly of Photorhabdus luminescens subsp. sonorensis Caborca.</title>
        <authorList>
            <person name="Duong D.A."/>
            <person name="Espinosa-Artiles P."/>
            <person name="Orozco R.A."/>
            <person name="Molnar I."/>
            <person name="Stock P."/>
        </authorList>
    </citation>
    <scope>NUCLEOTIDE SEQUENCE [LARGE SCALE GENOMIC DNA]</scope>
    <source>
        <strain evidence="2 3">Caborca</strain>
    </source>
</reference>
<evidence type="ECO:0000313" key="3">
    <source>
        <dbReference type="Proteomes" id="UP000307592"/>
    </source>
</evidence>
<evidence type="ECO:0000313" key="2">
    <source>
        <dbReference type="EMBL" id="TNH44404.1"/>
    </source>
</evidence>
<dbReference type="InterPro" id="IPR043502">
    <property type="entry name" value="DNA/RNA_pol_sf"/>
</dbReference>
<protein>
    <submittedName>
        <fullName evidence="2">RNA-directed DNA polymerase</fullName>
    </submittedName>
</protein>
<keyword evidence="2" id="KW-0695">RNA-directed DNA polymerase</keyword>
<dbReference type="PROSITE" id="PS50878">
    <property type="entry name" value="RT_POL"/>
    <property type="match status" value="1"/>
</dbReference>
<dbReference type="CDD" id="cd01646">
    <property type="entry name" value="RT_Bac_retron_I"/>
    <property type="match status" value="1"/>
</dbReference>
<dbReference type="SUPFAM" id="SSF56672">
    <property type="entry name" value="DNA/RNA polymerases"/>
    <property type="match status" value="1"/>
</dbReference>
<evidence type="ECO:0000259" key="1">
    <source>
        <dbReference type="PROSITE" id="PS50878"/>
    </source>
</evidence>
<keyword evidence="2" id="KW-0548">Nucleotidyltransferase</keyword>
<name>A0A5C4RKS8_PHOLU</name>
<dbReference type="Gene3D" id="3.30.70.270">
    <property type="match status" value="1"/>
</dbReference>
<sequence>MRSAISFIIQQLKCLRFRSVGNMSSMRKVKINKKDFNRVLVTETIPYETPIIFSNDGFYRNVTNCDNFSGLSKLICQRIAIGERKKVSYTIPYVFKIKKNESEYRRLSVPHPIAQVEMRDFYEHYSGMITHFCSQSKFSIRAPIKIANTYYYKNLLENRNLYKNDGVETESKELLSKHFSSYFAYQGYDRLYKFYISSEFLKYEERFQFLYTLDVSKCFDSIYTHSISWATKDKRFTKGMLGNRALNFGDAFDRLMQRCNYNETHGLIIGPEISRIFAEIIFQKIDNIVCKRLAEMEPPSIRNIDYEIKRYVDDIFIFSKSDKEASRICQIFSDELNEYNMHVNKSKVTKNKRPFLTSKSKVIYAINDIMNVFINSFLEVNESLMLIPKEIYRKNHLTRSFIDKVKMTCLENHVSYDEVSSYIVSVIFERVKRLVSKKDGFDEGNMFSAAYALITVALFFYKVSPSVSASYKLASILIVMIRYVKQNIPDYSDALEQLIYNELVEYLETISANQEVISGVINLEAYNIIFALAELDTDHYLPPILVENVFKDMSSYYHIVSCLYIIKNNSVYSSTKNKVIDLLNKRFESCDDILILSEKAMLYLDIISCPYIDKKVKKTWIRNVIKSLQEANPKNVIIDDYITDALSNPWFIDWKNVDLLSFLEKKQLKKAY</sequence>
<keyword evidence="2" id="KW-0808">Transferase</keyword>
<dbReference type="Pfam" id="PF00078">
    <property type="entry name" value="RVT_1"/>
    <property type="match status" value="1"/>
</dbReference>
<proteinExistence type="predicted"/>
<organism evidence="2 3">
    <name type="scientific">Photorhabdus luminescens subsp. sonorensis</name>
    <dbReference type="NCBI Taxonomy" id="1173677"/>
    <lineage>
        <taxon>Bacteria</taxon>
        <taxon>Pseudomonadati</taxon>
        <taxon>Pseudomonadota</taxon>
        <taxon>Gammaproteobacteria</taxon>
        <taxon>Enterobacterales</taxon>
        <taxon>Morganellaceae</taxon>
        <taxon>Photorhabdus</taxon>
    </lineage>
</organism>
<dbReference type="AlphaFoldDB" id="A0A5C4RKS8"/>
<dbReference type="InterPro" id="IPR043128">
    <property type="entry name" value="Rev_trsase/Diguanyl_cyclase"/>
</dbReference>
<gene>
    <name evidence="2" type="ORF">EP164_05560</name>
</gene>